<dbReference type="Pfam" id="PF03745">
    <property type="entry name" value="DUF309"/>
    <property type="match status" value="1"/>
</dbReference>
<evidence type="ECO:0000313" key="3">
    <source>
        <dbReference type="Proteomes" id="UP000198967"/>
    </source>
</evidence>
<evidence type="ECO:0000256" key="1">
    <source>
        <dbReference type="SAM" id="MobiDB-lite"/>
    </source>
</evidence>
<dbReference type="EMBL" id="FNBE01000017">
    <property type="protein sequence ID" value="SDG98770.1"/>
    <property type="molecule type" value="Genomic_DNA"/>
</dbReference>
<reference evidence="2 3" key="1">
    <citation type="submission" date="2016-10" db="EMBL/GenBank/DDBJ databases">
        <authorList>
            <person name="de Groot N.N."/>
        </authorList>
    </citation>
    <scope>NUCLEOTIDE SEQUENCE [LARGE SCALE GENOMIC DNA]</scope>
    <source>
        <strain evidence="2 3">CGMCC 4.3143</strain>
    </source>
</reference>
<keyword evidence="3" id="KW-1185">Reference proteome</keyword>
<dbReference type="RefSeq" id="WP_093088842.1">
    <property type="nucleotide sequence ID" value="NZ_FNBE01000017.1"/>
</dbReference>
<dbReference type="OrthoDB" id="160968at2"/>
<proteinExistence type="predicted"/>
<dbReference type="PANTHER" id="PTHR34796">
    <property type="entry name" value="EXPRESSED PROTEIN"/>
    <property type="match status" value="1"/>
</dbReference>
<gene>
    <name evidence="2" type="ORF">SAMN05216377_117124</name>
</gene>
<dbReference type="SUPFAM" id="SSF140663">
    <property type="entry name" value="TTHA0068-like"/>
    <property type="match status" value="1"/>
</dbReference>
<dbReference type="Proteomes" id="UP000198967">
    <property type="component" value="Unassembled WGS sequence"/>
</dbReference>
<dbReference type="STRING" id="366584.SAMN05216377_117124"/>
<sequence length="157" mass="17063">MRDRDPAGRARNARPRDVLGRPLPHGAQGVPAIPDDLDLTPDETVTEAQRLFDEGMPFHAHEVLEAAWKTAGPESRELWRALAQYGAGLTHAQRGNSRGAASLLERAGDGIARWIGDPPAGLDVRGLQQHAFTLAERIAREGVESVPESDLRPTLRA</sequence>
<dbReference type="PANTHER" id="PTHR34796:SF1">
    <property type="entry name" value="EXPRESSED PROTEIN"/>
    <property type="match status" value="1"/>
</dbReference>
<organism evidence="2 3">
    <name type="scientific">Pseudonocardia oroxyli</name>
    <dbReference type="NCBI Taxonomy" id="366584"/>
    <lineage>
        <taxon>Bacteria</taxon>
        <taxon>Bacillati</taxon>
        <taxon>Actinomycetota</taxon>
        <taxon>Actinomycetes</taxon>
        <taxon>Pseudonocardiales</taxon>
        <taxon>Pseudonocardiaceae</taxon>
        <taxon>Pseudonocardia</taxon>
    </lineage>
</organism>
<protein>
    <recommendedName>
        <fullName evidence="4">DUF309 domain-containing protein</fullName>
    </recommendedName>
</protein>
<evidence type="ECO:0000313" key="2">
    <source>
        <dbReference type="EMBL" id="SDG98770.1"/>
    </source>
</evidence>
<dbReference type="InterPro" id="IPR005500">
    <property type="entry name" value="DUF309"/>
</dbReference>
<dbReference type="AlphaFoldDB" id="A0A1G7YSD0"/>
<accession>A0A1G7YSD0</accession>
<evidence type="ECO:0008006" key="4">
    <source>
        <dbReference type="Google" id="ProtNLM"/>
    </source>
</evidence>
<dbReference type="InterPro" id="IPR023203">
    <property type="entry name" value="TTHA0068_sf"/>
</dbReference>
<name>A0A1G7YSD0_PSEOR</name>
<feature type="compositionally biased region" description="Basic and acidic residues" evidence="1">
    <location>
        <begin position="1"/>
        <end position="19"/>
    </location>
</feature>
<feature type="region of interest" description="Disordered" evidence="1">
    <location>
        <begin position="1"/>
        <end position="38"/>
    </location>
</feature>
<dbReference type="Gene3D" id="1.10.3450.10">
    <property type="entry name" value="TTHA0068-like"/>
    <property type="match status" value="1"/>
</dbReference>